<evidence type="ECO:0000313" key="3">
    <source>
        <dbReference type="Proteomes" id="UP000765509"/>
    </source>
</evidence>
<name>A0A9Q3I9X7_9BASI</name>
<dbReference type="EMBL" id="AVOT02038663">
    <property type="protein sequence ID" value="MBW0533588.1"/>
    <property type="molecule type" value="Genomic_DNA"/>
</dbReference>
<evidence type="ECO:0000313" key="2">
    <source>
        <dbReference type="EMBL" id="MBW0533588.1"/>
    </source>
</evidence>
<dbReference type="Proteomes" id="UP000765509">
    <property type="component" value="Unassembled WGS sequence"/>
</dbReference>
<protein>
    <submittedName>
        <fullName evidence="2">Uncharacterized protein</fullName>
    </submittedName>
</protein>
<feature type="compositionally biased region" description="Polar residues" evidence="1">
    <location>
        <begin position="1"/>
        <end position="28"/>
    </location>
</feature>
<proteinExistence type="predicted"/>
<keyword evidence="3" id="KW-1185">Reference proteome</keyword>
<organism evidence="2 3">
    <name type="scientific">Austropuccinia psidii MF-1</name>
    <dbReference type="NCBI Taxonomy" id="1389203"/>
    <lineage>
        <taxon>Eukaryota</taxon>
        <taxon>Fungi</taxon>
        <taxon>Dikarya</taxon>
        <taxon>Basidiomycota</taxon>
        <taxon>Pucciniomycotina</taxon>
        <taxon>Pucciniomycetes</taxon>
        <taxon>Pucciniales</taxon>
        <taxon>Sphaerophragmiaceae</taxon>
        <taxon>Austropuccinia</taxon>
    </lineage>
</organism>
<gene>
    <name evidence="2" type="ORF">O181_073303</name>
</gene>
<feature type="region of interest" description="Disordered" evidence="1">
    <location>
        <begin position="1"/>
        <end position="50"/>
    </location>
</feature>
<dbReference type="AlphaFoldDB" id="A0A9Q3I9X7"/>
<comment type="caution">
    <text evidence="2">The sequence shown here is derived from an EMBL/GenBank/DDBJ whole genome shotgun (WGS) entry which is preliminary data.</text>
</comment>
<sequence>MSSSLQSPKTDFDSQTTAELHQNSNSDLNLVEPSPETETKSTQTDQHHLQIDDILPANSDTIDVVRAEEEFAELSRQLSKLSVKPFIIIFSYFCIIPPPKQPIRSRPSQPSL</sequence>
<evidence type="ECO:0000256" key="1">
    <source>
        <dbReference type="SAM" id="MobiDB-lite"/>
    </source>
</evidence>
<reference evidence="2" key="1">
    <citation type="submission" date="2021-03" db="EMBL/GenBank/DDBJ databases">
        <title>Draft genome sequence of rust myrtle Austropuccinia psidii MF-1, a brazilian biotype.</title>
        <authorList>
            <person name="Quecine M.C."/>
            <person name="Pachon D.M.R."/>
            <person name="Bonatelli M.L."/>
            <person name="Correr F.H."/>
            <person name="Franceschini L.M."/>
            <person name="Leite T.F."/>
            <person name="Margarido G.R.A."/>
            <person name="Almeida C.A."/>
            <person name="Ferrarezi J.A."/>
            <person name="Labate C.A."/>
        </authorList>
    </citation>
    <scope>NUCLEOTIDE SEQUENCE</scope>
    <source>
        <strain evidence="2">MF-1</strain>
    </source>
</reference>
<accession>A0A9Q3I9X7</accession>